<proteinExistence type="inferred from homology"/>
<keyword evidence="2" id="KW-0229">DNA integration</keyword>
<dbReference type="InterPro" id="IPR050090">
    <property type="entry name" value="Tyrosine_recombinase_XerCD"/>
</dbReference>
<dbReference type="PANTHER" id="PTHR30349:SF41">
    <property type="entry name" value="INTEGRASE_RECOMBINASE PROTEIN MJ0367-RELATED"/>
    <property type="match status" value="1"/>
</dbReference>
<name>A0A2J0PXZ6_9ENTR</name>
<accession>A0A2J0PXZ6</accession>
<evidence type="ECO:0000256" key="3">
    <source>
        <dbReference type="ARBA" id="ARBA00023125"/>
    </source>
</evidence>
<dbReference type="Pfam" id="PF00589">
    <property type="entry name" value="Phage_integrase"/>
    <property type="match status" value="1"/>
</dbReference>
<dbReference type="InterPro" id="IPR011010">
    <property type="entry name" value="DNA_brk_join_enz"/>
</dbReference>
<dbReference type="AlphaFoldDB" id="A0A2J0PXZ6"/>
<organism evidence="6 7">
    <name type="scientific">Enterobacter hormaechei</name>
    <dbReference type="NCBI Taxonomy" id="158836"/>
    <lineage>
        <taxon>Bacteria</taxon>
        <taxon>Pseudomonadati</taxon>
        <taxon>Pseudomonadota</taxon>
        <taxon>Gammaproteobacteria</taxon>
        <taxon>Enterobacterales</taxon>
        <taxon>Enterobacteriaceae</taxon>
        <taxon>Enterobacter</taxon>
        <taxon>Enterobacter cloacae complex</taxon>
    </lineage>
</organism>
<dbReference type="InterPro" id="IPR013762">
    <property type="entry name" value="Integrase-like_cat_sf"/>
</dbReference>
<sequence>MEGIAVALKSAEDVKAVAAELRRNTRTNLFYCAWVMQYESALRISDLLTLTWSQFSAGKTHIEVKQQKSKRKADPNKKVKPLRIKITDTMRKIVEMRREEQSTMPVKTDFIFSKGDLRSKGNAVTRNTVFTEFSKIGRRVGFSNVGCHTPRKSKGRILFSAGVPVEQIALLLGHADPRSTLFYIGYTLEVGDELTEEFSLEI</sequence>
<dbReference type="SUPFAM" id="SSF56349">
    <property type="entry name" value="DNA breaking-rejoining enzymes"/>
    <property type="match status" value="1"/>
</dbReference>
<dbReference type="PROSITE" id="PS51898">
    <property type="entry name" value="TYR_RECOMBINASE"/>
    <property type="match status" value="1"/>
</dbReference>
<keyword evidence="4" id="KW-0233">DNA recombination</keyword>
<gene>
    <name evidence="6" type="ORF">B9Q30_14430</name>
</gene>
<dbReference type="Gene3D" id="1.10.443.10">
    <property type="entry name" value="Intergrase catalytic core"/>
    <property type="match status" value="1"/>
</dbReference>
<comment type="similarity">
    <text evidence="1">Belongs to the 'phage' integrase family.</text>
</comment>
<dbReference type="InterPro" id="IPR002104">
    <property type="entry name" value="Integrase_catalytic"/>
</dbReference>
<feature type="domain" description="Tyr recombinase" evidence="5">
    <location>
        <begin position="3"/>
        <end position="199"/>
    </location>
</feature>
<dbReference type="GO" id="GO:0003677">
    <property type="term" value="F:DNA binding"/>
    <property type="evidence" value="ECO:0007669"/>
    <property type="project" value="UniProtKB-KW"/>
</dbReference>
<dbReference type="GO" id="GO:0015074">
    <property type="term" value="P:DNA integration"/>
    <property type="evidence" value="ECO:0007669"/>
    <property type="project" value="UniProtKB-KW"/>
</dbReference>
<dbReference type="RefSeq" id="WP_045623673.1">
    <property type="nucleotide sequence ID" value="NZ_FJWQ01000077.1"/>
</dbReference>
<evidence type="ECO:0000313" key="6">
    <source>
        <dbReference type="EMBL" id="PJD84344.1"/>
    </source>
</evidence>
<dbReference type="Proteomes" id="UP000229974">
    <property type="component" value="Unassembled WGS sequence"/>
</dbReference>
<evidence type="ECO:0000256" key="1">
    <source>
        <dbReference type="ARBA" id="ARBA00008857"/>
    </source>
</evidence>
<evidence type="ECO:0000256" key="2">
    <source>
        <dbReference type="ARBA" id="ARBA00022908"/>
    </source>
</evidence>
<comment type="caution">
    <text evidence="6">The sequence shown here is derived from an EMBL/GenBank/DDBJ whole genome shotgun (WGS) entry which is preliminary data.</text>
</comment>
<evidence type="ECO:0000313" key="7">
    <source>
        <dbReference type="Proteomes" id="UP000229974"/>
    </source>
</evidence>
<evidence type="ECO:0000259" key="5">
    <source>
        <dbReference type="PROSITE" id="PS51898"/>
    </source>
</evidence>
<dbReference type="OrthoDB" id="9788852at2"/>
<dbReference type="PANTHER" id="PTHR30349">
    <property type="entry name" value="PHAGE INTEGRASE-RELATED"/>
    <property type="match status" value="1"/>
</dbReference>
<keyword evidence="3" id="KW-0238">DNA-binding</keyword>
<reference evidence="6 7" key="1">
    <citation type="journal article" date="2017" name="J. Antimicrob. Chemother.">
        <title>Characterization of the population structure, drug resistance mechanisms and plasmids of the community-associated Enterobacter cloacae complex in China.</title>
        <authorList>
            <person name="Zhou K."/>
            <person name="Yu W."/>
            <person name="Cao X."/>
            <person name="Shen P."/>
            <person name="Lu H."/>
            <person name="Luo Q."/>
            <person name="Rossen J.W.A."/>
            <person name="Xiao Y."/>
        </authorList>
    </citation>
    <scope>NUCLEOTIDE SEQUENCE [LARGE SCALE GENOMIC DNA]</scope>
    <source>
        <strain evidence="6 7">ECC904</strain>
    </source>
</reference>
<evidence type="ECO:0000256" key="4">
    <source>
        <dbReference type="ARBA" id="ARBA00023172"/>
    </source>
</evidence>
<dbReference type="EMBL" id="NEEW01000006">
    <property type="protein sequence ID" value="PJD84344.1"/>
    <property type="molecule type" value="Genomic_DNA"/>
</dbReference>
<dbReference type="GO" id="GO:0006310">
    <property type="term" value="P:DNA recombination"/>
    <property type="evidence" value="ECO:0007669"/>
    <property type="project" value="UniProtKB-KW"/>
</dbReference>
<protein>
    <submittedName>
        <fullName evidence="6">Integrase</fullName>
    </submittedName>
</protein>